<evidence type="ECO:0000256" key="3">
    <source>
        <dbReference type="PIRSR" id="PIRSR000106-1"/>
    </source>
</evidence>
<feature type="domain" description="Malic enzyme N-terminal" evidence="7">
    <location>
        <begin position="43"/>
        <end position="223"/>
    </location>
</feature>
<name>A0A0D2K3U9_9CHLO</name>
<dbReference type="PANTHER" id="PTHR23406:SF32">
    <property type="entry name" value="NADP-DEPENDENT MALIC ENZYME"/>
    <property type="match status" value="1"/>
</dbReference>
<dbReference type="AlphaFoldDB" id="A0A0D2K3U9"/>
<dbReference type="PANTHER" id="PTHR23406">
    <property type="entry name" value="MALIC ENZYME-RELATED"/>
    <property type="match status" value="1"/>
</dbReference>
<dbReference type="SUPFAM" id="SSF53223">
    <property type="entry name" value="Aminoacid dehydrogenase-like, N-terminal domain"/>
    <property type="match status" value="1"/>
</dbReference>
<dbReference type="GO" id="GO:0005739">
    <property type="term" value="C:mitochondrion"/>
    <property type="evidence" value="ECO:0007669"/>
    <property type="project" value="TreeGrafter"/>
</dbReference>
<dbReference type="InterPro" id="IPR012301">
    <property type="entry name" value="Malic_N_dom"/>
</dbReference>
<dbReference type="SUPFAM" id="SSF51735">
    <property type="entry name" value="NAD(P)-binding Rossmann-fold domains"/>
    <property type="match status" value="1"/>
</dbReference>
<accession>A0A0D2K3U9</accession>
<organism evidence="8 9">
    <name type="scientific">Monoraphidium neglectum</name>
    <dbReference type="NCBI Taxonomy" id="145388"/>
    <lineage>
        <taxon>Eukaryota</taxon>
        <taxon>Viridiplantae</taxon>
        <taxon>Chlorophyta</taxon>
        <taxon>core chlorophytes</taxon>
        <taxon>Chlorophyceae</taxon>
        <taxon>CS clade</taxon>
        <taxon>Sphaeropleales</taxon>
        <taxon>Selenastraceae</taxon>
        <taxon>Monoraphidium</taxon>
    </lineage>
</organism>
<comment type="similarity">
    <text evidence="1">Belongs to the malic enzymes family.</text>
</comment>
<dbReference type="Gene3D" id="3.40.50.720">
    <property type="entry name" value="NAD(P)-binding Rossmann-like Domain"/>
    <property type="match status" value="1"/>
</dbReference>
<comment type="cofactor">
    <cofactor evidence="5">
        <name>Mg(2+)</name>
        <dbReference type="ChEBI" id="CHEBI:18420"/>
    </cofactor>
    <cofactor evidence="5">
        <name>Mn(2+)</name>
        <dbReference type="ChEBI" id="CHEBI:29035"/>
    </cofactor>
    <text evidence="5">Divalent metal cations. Prefers magnesium or manganese.</text>
</comment>
<evidence type="ECO:0008006" key="10">
    <source>
        <dbReference type="Google" id="ProtNLM"/>
    </source>
</evidence>
<dbReference type="PRINTS" id="PR00072">
    <property type="entry name" value="MALOXRDTASE"/>
</dbReference>
<dbReference type="SMART" id="SM01274">
    <property type="entry name" value="malic"/>
    <property type="match status" value="1"/>
</dbReference>
<dbReference type="Proteomes" id="UP000054498">
    <property type="component" value="Unassembled WGS sequence"/>
</dbReference>
<feature type="domain" description="Malic enzyme NAD-binding" evidence="6">
    <location>
        <begin position="233"/>
        <end position="401"/>
    </location>
</feature>
<evidence type="ECO:0000259" key="6">
    <source>
        <dbReference type="SMART" id="SM00919"/>
    </source>
</evidence>
<feature type="active site" description="Proton acceptor" evidence="3">
    <location>
        <position position="137"/>
    </location>
</feature>
<evidence type="ECO:0000256" key="2">
    <source>
        <dbReference type="ARBA" id="ARBA00023002"/>
    </source>
</evidence>
<evidence type="ECO:0000259" key="7">
    <source>
        <dbReference type="SMART" id="SM01274"/>
    </source>
</evidence>
<keyword evidence="9" id="KW-1185">Reference proteome</keyword>
<dbReference type="GO" id="GO:0006108">
    <property type="term" value="P:malate metabolic process"/>
    <property type="evidence" value="ECO:0007669"/>
    <property type="project" value="TreeGrafter"/>
</dbReference>
<evidence type="ECO:0000313" key="8">
    <source>
        <dbReference type="EMBL" id="KIZ05113.1"/>
    </source>
</evidence>
<dbReference type="GO" id="GO:0046872">
    <property type="term" value="F:metal ion binding"/>
    <property type="evidence" value="ECO:0007669"/>
    <property type="project" value="UniProtKB-KW"/>
</dbReference>
<reference evidence="8 9" key="1">
    <citation type="journal article" date="2013" name="BMC Genomics">
        <title>Reconstruction of the lipid metabolism for the microalga Monoraphidium neglectum from its genome sequence reveals characteristics suitable for biofuel production.</title>
        <authorList>
            <person name="Bogen C."/>
            <person name="Al-Dilaimi A."/>
            <person name="Albersmeier A."/>
            <person name="Wichmann J."/>
            <person name="Grundmann M."/>
            <person name="Rupp O."/>
            <person name="Lauersen K.J."/>
            <person name="Blifernez-Klassen O."/>
            <person name="Kalinowski J."/>
            <person name="Goesmann A."/>
            <person name="Mussgnug J.H."/>
            <person name="Kruse O."/>
        </authorList>
    </citation>
    <scope>NUCLEOTIDE SEQUENCE [LARGE SCALE GENOMIC DNA]</scope>
    <source>
        <strain evidence="8 9">SAG 48.87</strain>
    </source>
</reference>
<evidence type="ECO:0000256" key="5">
    <source>
        <dbReference type="PIRSR" id="PIRSR000106-3"/>
    </source>
</evidence>
<dbReference type="STRING" id="145388.A0A0D2K3U9"/>
<feature type="binding site" evidence="4">
    <location>
        <position position="376"/>
    </location>
    <ligand>
        <name>(S)-malate</name>
        <dbReference type="ChEBI" id="CHEBI:15589"/>
    </ligand>
</feature>
<dbReference type="InterPro" id="IPR001891">
    <property type="entry name" value="Malic_OxRdtase"/>
</dbReference>
<feature type="binding site" evidence="5">
    <location>
        <position position="209"/>
    </location>
    <ligand>
        <name>a divalent metal cation</name>
        <dbReference type="ChEBI" id="CHEBI:60240"/>
    </ligand>
</feature>
<dbReference type="RefSeq" id="XP_013904132.1">
    <property type="nucleotide sequence ID" value="XM_014048678.1"/>
</dbReference>
<dbReference type="GO" id="GO:0004471">
    <property type="term" value="F:malate dehydrogenase (decarboxylating) (NAD+) activity"/>
    <property type="evidence" value="ECO:0007669"/>
    <property type="project" value="TreeGrafter"/>
</dbReference>
<dbReference type="InterPro" id="IPR012302">
    <property type="entry name" value="Malic_NAD-bd"/>
</dbReference>
<keyword evidence="5" id="KW-0479">Metal-binding</keyword>
<dbReference type="Gene3D" id="3.40.50.10380">
    <property type="entry name" value="Malic enzyme, N-terminal domain"/>
    <property type="match status" value="1"/>
</dbReference>
<evidence type="ECO:0000256" key="1">
    <source>
        <dbReference type="ARBA" id="ARBA00008785"/>
    </source>
</evidence>
<dbReference type="EMBL" id="KK100556">
    <property type="protein sequence ID" value="KIZ05113.1"/>
    <property type="molecule type" value="Genomic_DNA"/>
</dbReference>
<dbReference type="PIRSF" id="PIRSF000106">
    <property type="entry name" value="ME"/>
    <property type="match status" value="1"/>
</dbReference>
<dbReference type="GO" id="GO:0051287">
    <property type="term" value="F:NAD binding"/>
    <property type="evidence" value="ECO:0007669"/>
    <property type="project" value="InterPro"/>
</dbReference>
<sequence length="404" mass="44866">MDLQLDRVMRDLNHGLDQIPPEEVGSGITRDMERQWRVLQGLQARNETLYYRVLVEHFVKLAPIVYTPTVGWVCSNFHTLWRRPRGMFFNLDDKGQLASMIYNWPQTHVSAIVVTDGSRILGLGDLGANGLGIPIGKLDLYVAAAGFHPDHVLPCVIDVGTNNQRLLNDPLYVGLKQRRIGGTAYYELLDEFVKAVTSRWPEAVLQFEDFSIEHALPLLKRYRDHHLVFNDDIQGTASTAVAGLYGALRALGREPPHLAAQRVVCVGAGSAGMGVVGMIANAMEVQGLNPHQAAANFWVIDAHGLVTDARPELPPHVRRFARPEKDLEGQRLLEVVKQVKPTVLLGLAGAGKLFTREVLQEVAAHCERPIIFPMSNPTSRMCRPLWVLPFSMNVEPALTATPHL</sequence>
<feature type="binding site" evidence="5">
    <location>
        <position position="232"/>
    </location>
    <ligand>
        <name>a divalent metal cation</name>
        <dbReference type="ChEBI" id="CHEBI:60240"/>
    </ligand>
</feature>
<feature type="binding site" evidence="5">
    <location>
        <position position="208"/>
    </location>
    <ligand>
        <name>a divalent metal cation</name>
        <dbReference type="ChEBI" id="CHEBI:60240"/>
    </ligand>
</feature>
<dbReference type="Pfam" id="PF00390">
    <property type="entry name" value="malic"/>
    <property type="match status" value="1"/>
</dbReference>
<evidence type="ECO:0000256" key="4">
    <source>
        <dbReference type="PIRSR" id="PIRSR000106-2"/>
    </source>
</evidence>
<dbReference type="GeneID" id="25735727"/>
<dbReference type="InterPro" id="IPR037062">
    <property type="entry name" value="Malic_N_dom_sf"/>
</dbReference>
<dbReference type="NCBIfam" id="NF010052">
    <property type="entry name" value="PRK13529.1"/>
    <property type="match status" value="1"/>
</dbReference>
<evidence type="ECO:0000313" key="9">
    <source>
        <dbReference type="Proteomes" id="UP000054498"/>
    </source>
</evidence>
<proteinExistence type="inferred from homology"/>
<dbReference type="InterPro" id="IPR046346">
    <property type="entry name" value="Aminoacid_DH-like_N_sf"/>
</dbReference>
<keyword evidence="2" id="KW-0560">Oxidoreductase</keyword>
<dbReference type="SMART" id="SM00919">
    <property type="entry name" value="Malic_M"/>
    <property type="match status" value="1"/>
</dbReference>
<gene>
    <name evidence="8" type="ORF">MNEG_2849</name>
</gene>
<dbReference type="Pfam" id="PF03949">
    <property type="entry name" value="Malic_M"/>
    <property type="match status" value="1"/>
</dbReference>
<feature type="binding site" evidence="4">
    <location>
        <position position="119"/>
    </location>
    <ligand>
        <name>(S)-malate</name>
        <dbReference type="ChEBI" id="CHEBI:15589"/>
    </ligand>
</feature>
<protein>
    <recommendedName>
        <fullName evidence="10">Malic enzyme</fullName>
    </recommendedName>
</protein>
<dbReference type="InterPro" id="IPR036291">
    <property type="entry name" value="NAD(P)-bd_dom_sf"/>
</dbReference>
<dbReference type="KEGG" id="mng:MNEG_2849"/>
<feature type="active site" description="Proton donor" evidence="3">
    <location>
        <position position="66"/>
    </location>
</feature>
<dbReference type="OrthoDB" id="5365701at2759"/>